<reference evidence="3 5" key="2">
    <citation type="submission" date="2018-06" db="EMBL/GenBank/DDBJ databases">
        <authorList>
            <consortium name="Pathogen Informatics"/>
            <person name="Doyle S."/>
        </authorList>
    </citation>
    <scope>NUCLEOTIDE SEQUENCE [LARGE SCALE GENOMIC DNA]</scope>
    <source>
        <strain evidence="3 5">NCTC11224</strain>
    </source>
</reference>
<evidence type="ECO:0000313" key="5">
    <source>
        <dbReference type="Proteomes" id="UP000251853"/>
    </source>
</evidence>
<evidence type="ECO:0000313" key="2">
    <source>
        <dbReference type="EMBL" id="CUP98305.1"/>
    </source>
</evidence>
<organism evidence="2 4">
    <name type="scientific">Enterocloster clostridioformis</name>
    <dbReference type="NCBI Taxonomy" id="1531"/>
    <lineage>
        <taxon>Bacteria</taxon>
        <taxon>Bacillati</taxon>
        <taxon>Bacillota</taxon>
        <taxon>Clostridia</taxon>
        <taxon>Lachnospirales</taxon>
        <taxon>Lachnospiraceae</taxon>
        <taxon>Enterocloster</taxon>
    </lineage>
</organism>
<dbReference type="AlphaFoldDB" id="A0A174SSB7"/>
<evidence type="ECO:0000313" key="3">
    <source>
        <dbReference type="EMBL" id="SQB04002.1"/>
    </source>
</evidence>
<dbReference type="SUPFAM" id="SSF54001">
    <property type="entry name" value="Cysteine proteinases"/>
    <property type="match status" value="1"/>
</dbReference>
<gene>
    <name evidence="2" type="ORF">ERS852480_04563</name>
    <name evidence="3" type="ORF">NCTC11224_00380</name>
</gene>
<sequence>MKQEFYYQQMNKAQQNAYRAMLDGFESLSPEFPVLGLDGKELSDIFFRLRLDHPAIFYVEGFHYRFARNSEYVQMIPEYMFEKKKIKEMKTALEARISRLVRQAEGMTPEEKEKYVHEFICSNVTYDKLKKQYSHEIIGPLQQGIGVCEGIAKTVKILCDRLGLECLIAISESAPDRGIRYRHAWNLVKLKNTWYHLDATFDNSLGRYGQKRFDYFNLDDRMIFKDHQPLVYKVPACTDGARFYYRENRLSLTKLEDVAGRFKVVLRKKQPYYVFHWRGGYLTREVLEQIAGIASEAAREKGKYVRISVNYSQSVMELAVTDYQSAQEICREEANEGELAGD</sequence>
<evidence type="ECO:0000259" key="1">
    <source>
        <dbReference type="SMART" id="SM00460"/>
    </source>
</evidence>
<proteinExistence type="predicted"/>
<accession>A0A174SSB7</accession>
<name>A0A174SSB7_9FIRM</name>
<dbReference type="EMBL" id="UAVW01000001">
    <property type="protein sequence ID" value="SQB04002.1"/>
    <property type="molecule type" value="Genomic_DNA"/>
</dbReference>
<dbReference type="Proteomes" id="UP000095512">
    <property type="component" value="Unassembled WGS sequence"/>
</dbReference>
<dbReference type="InterPro" id="IPR038765">
    <property type="entry name" value="Papain-like_cys_pep_sf"/>
</dbReference>
<dbReference type="SMART" id="SM00460">
    <property type="entry name" value="TGc"/>
    <property type="match status" value="1"/>
</dbReference>
<dbReference type="GO" id="GO:0005737">
    <property type="term" value="C:cytoplasm"/>
    <property type="evidence" value="ECO:0007669"/>
    <property type="project" value="TreeGrafter"/>
</dbReference>
<feature type="domain" description="Transglutaminase-like" evidence="1">
    <location>
        <begin position="140"/>
        <end position="201"/>
    </location>
</feature>
<dbReference type="Pfam" id="PF01841">
    <property type="entry name" value="Transglut_core"/>
    <property type="match status" value="1"/>
</dbReference>
<dbReference type="InterPro" id="IPR052557">
    <property type="entry name" value="CAP/Cytokinesis_protein"/>
</dbReference>
<dbReference type="PANTHER" id="PTHR46333:SF2">
    <property type="entry name" value="CYTOKINESIS PROTEIN 3"/>
    <property type="match status" value="1"/>
</dbReference>
<dbReference type="PANTHER" id="PTHR46333">
    <property type="entry name" value="CYTOKINESIS PROTEIN 3"/>
    <property type="match status" value="1"/>
</dbReference>
<protein>
    <submittedName>
        <fullName evidence="2">Transglutaminase-like superfamily</fullName>
    </submittedName>
</protein>
<keyword evidence="5" id="KW-1185">Reference proteome</keyword>
<dbReference type="RefSeq" id="WP_022201307.1">
    <property type="nucleotide sequence ID" value="NZ_CATYWZ010000093.1"/>
</dbReference>
<dbReference type="Gene3D" id="3.10.620.30">
    <property type="match status" value="1"/>
</dbReference>
<evidence type="ECO:0000313" key="4">
    <source>
        <dbReference type="Proteomes" id="UP000095512"/>
    </source>
</evidence>
<reference evidence="2 4" key="1">
    <citation type="submission" date="2015-09" db="EMBL/GenBank/DDBJ databases">
        <authorList>
            <consortium name="Pathogen Informatics"/>
        </authorList>
    </citation>
    <scope>NUCLEOTIDE SEQUENCE [LARGE SCALE GENOMIC DNA]</scope>
    <source>
        <strain evidence="2 4">2789STDY5834865</strain>
    </source>
</reference>
<dbReference type="InterPro" id="IPR002931">
    <property type="entry name" value="Transglutaminase-like"/>
</dbReference>
<dbReference type="Proteomes" id="UP000251853">
    <property type="component" value="Unassembled WGS sequence"/>
</dbReference>
<dbReference type="EMBL" id="CZAB01000069">
    <property type="protein sequence ID" value="CUP98305.1"/>
    <property type="molecule type" value="Genomic_DNA"/>
</dbReference>